<dbReference type="InterPro" id="IPR000595">
    <property type="entry name" value="cNMP-bd_dom"/>
</dbReference>
<feature type="domain" description="Cyclic nucleotide-binding" evidence="9">
    <location>
        <begin position="129"/>
        <end position="248"/>
    </location>
</feature>
<feature type="region of interest" description="Disordered" evidence="8">
    <location>
        <begin position="306"/>
        <end position="325"/>
    </location>
</feature>
<feature type="domain" description="Cyclic nucleotide-binding" evidence="9">
    <location>
        <begin position="251"/>
        <end position="368"/>
    </location>
</feature>
<dbReference type="PROSITE" id="PS00888">
    <property type="entry name" value="CNMP_BINDING_1"/>
    <property type="match status" value="2"/>
</dbReference>
<dbReference type="SMART" id="SM00100">
    <property type="entry name" value="cNMP"/>
    <property type="match status" value="2"/>
</dbReference>
<dbReference type="SMART" id="SM00394">
    <property type="entry name" value="RIIa"/>
    <property type="match status" value="1"/>
</dbReference>
<dbReference type="SUPFAM" id="SSF51206">
    <property type="entry name" value="cAMP-binding domain-like"/>
    <property type="match status" value="2"/>
</dbReference>
<feature type="region of interest" description="Disordered" evidence="8">
    <location>
        <begin position="42"/>
        <end position="108"/>
    </location>
</feature>
<feature type="binding site" evidence="7">
    <location>
        <position position="198"/>
    </location>
    <ligand>
        <name>3',5'-cyclic AMP</name>
        <dbReference type="ChEBI" id="CHEBI:58165"/>
        <label>1</label>
    </ligand>
</feature>
<dbReference type="InterPro" id="IPR018490">
    <property type="entry name" value="cNMP-bd_dom_sf"/>
</dbReference>
<name>A0ABD0L4E3_9CAEN</name>
<evidence type="ECO:0000256" key="3">
    <source>
        <dbReference type="ARBA" id="ARBA00022566"/>
    </source>
</evidence>
<dbReference type="InterPro" id="IPR018488">
    <property type="entry name" value="cNMP-bd_CS"/>
</dbReference>
<dbReference type="CDD" id="cd12099">
    <property type="entry name" value="DD_RII_PKA"/>
    <property type="match status" value="1"/>
</dbReference>
<proteinExistence type="inferred from homology"/>
<evidence type="ECO:0000313" key="10">
    <source>
        <dbReference type="EMBL" id="KAK7493989.1"/>
    </source>
</evidence>
<dbReference type="PRINTS" id="PR00103">
    <property type="entry name" value="CAMPKINASE"/>
</dbReference>
<dbReference type="Gene3D" id="2.60.120.10">
    <property type="entry name" value="Jelly Rolls"/>
    <property type="match status" value="2"/>
</dbReference>
<dbReference type="PROSITE" id="PS00889">
    <property type="entry name" value="CNMP_BINDING_2"/>
    <property type="match status" value="1"/>
</dbReference>
<comment type="similarity">
    <text evidence="1">Belongs to the cAMP-dependent kinase regulatory chain family.</text>
</comment>
<evidence type="ECO:0000256" key="7">
    <source>
        <dbReference type="PIRSR" id="PIRSR000548-1"/>
    </source>
</evidence>
<dbReference type="GO" id="GO:0030552">
    <property type="term" value="F:cAMP binding"/>
    <property type="evidence" value="ECO:0007669"/>
    <property type="project" value="UniProtKB-KW"/>
</dbReference>
<dbReference type="Proteomes" id="UP001519460">
    <property type="component" value="Unassembled WGS sequence"/>
</dbReference>
<dbReference type="PANTHER" id="PTHR11635">
    <property type="entry name" value="CAMP-DEPENDENT PROTEIN KINASE REGULATORY CHAIN"/>
    <property type="match status" value="1"/>
</dbReference>
<dbReference type="SUPFAM" id="SSF47391">
    <property type="entry name" value="Dimerization-anchoring domain of cAMP-dependent PK regulatory subunit"/>
    <property type="match status" value="1"/>
</dbReference>
<feature type="compositionally biased region" description="Basic and acidic residues" evidence="8">
    <location>
        <begin position="42"/>
        <end position="70"/>
    </location>
</feature>
<dbReference type="InterPro" id="IPR050503">
    <property type="entry name" value="cAMP-dep_PK_reg_su-like"/>
</dbReference>
<evidence type="ECO:0000313" key="11">
    <source>
        <dbReference type="Proteomes" id="UP001519460"/>
    </source>
</evidence>
<dbReference type="Pfam" id="PF02197">
    <property type="entry name" value="RIIa"/>
    <property type="match status" value="1"/>
</dbReference>
<comment type="caution">
    <text evidence="10">The sequence shown here is derived from an EMBL/GenBank/DDBJ whole genome shotgun (WGS) entry which is preliminary data.</text>
</comment>
<evidence type="ECO:0000259" key="9">
    <source>
        <dbReference type="PROSITE" id="PS50042"/>
    </source>
</evidence>
<evidence type="ECO:0000256" key="5">
    <source>
        <dbReference type="ARBA" id="ARBA00022741"/>
    </source>
</evidence>
<dbReference type="GO" id="GO:0005737">
    <property type="term" value="C:cytoplasm"/>
    <property type="evidence" value="ECO:0007669"/>
    <property type="project" value="UniProtKB-ARBA"/>
</dbReference>
<dbReference type="AlphaFoldDB" id="A0ABD0L4E3"/>
<dbReference type="PIRSF" id="PIRSF000548">
    <property type="entry name" value="PK_regulatory"/>
    <property type="match status" value="1"/>
</dbReference>
<keyword evidence="6 7" id="KW-0114">cAMP</keyword>
<dbReference type="Pfam" id="PF00027">
    <property type="entry name" value="cNMP_binding"/>
    <property type="match status" value="2"/>
</dbReference>
<keyword evidence="2" id="KW-0597">Phosphoprotein</keyword>
<evidence type="ECO:0000256" key="4">
    <source>
        <dbReference type="ARBA" id="ARBA00022737"/>
    </source>
</evidence>
<protein>
    <recommendedName>
        <fullName evidence="9">Cyclic nucleotide-binding domain-containing protein</fullName>
    </recommendedName>
</protein>
<keyword evidence="11" id="KW-1185">Reference proteome</keyword>
<organism evidence="10 11">
    <name type="scientific">Batillaria attramentaria</name>
    <dbReference type="NCBI Taxonomy" id="370345"/>
    <lineage>
        <taxon>Eukaryota</taxon>
        <taxon>Metazoa</taxon>
        <taxon>Spiralia</taxon>
        <taxon>Lophotrochozoa</taxon>
        <taxon>Mollusca</taxon>
        <taxon>Gastropoda</taxon>
        <taxon>Caenogastropoda</taxon>
        <taxon>Sorbeoconcha</taxon>
        <taxon>Cerithioidea</taxon>
        <taxon>Batillariidae</taxon>
        <taxon>Batillaria</taxon>
    </lineage>
</organism>
<dbReference type="PANTHER" id="PTHR11635:SF152">
    <property type="entry name" value="CAMP-DEPENDENT PROTEIN KINASE TYPE I REGULATORY SUBUNIT-RELATED"/>
    <property type="match status" value="1"/>
</dbReference>
<keyword evidence="5 7" id="KW-0547">Nucleotide-binding</keyword>
<dbReference type="FunFam" id="1.20.890.10:FF:000002">
    <property type="entry name" value="cAMP-dependent protein kinase type II-alpha regulatory subunit"/>
    <property type="match status" value="1"/>
</dbReference>
<dbReference type="EMBL" id="JACVVK020000088">
    <property type="protein sequence ID" value="KAK7493989.1"/>
    <property type="molecule type" value="Genomic_DNA"/>
</dbReference>
<dbReference type="InterPro" id="IPR012198">
    <property type="entry name" value="cAMP_dep_PK_reg_su"/>
</dbReference>
<dbReference type="PROSITE" id="PS50042">
    <property type="entry name" value="CNMP_BINDING_3"/>
    <property type="match status" value="2"/>
</dbReference>
<accession>A0ABD0L4E3</accession>
<feature type="binding site" evidence="7">
    <location>
        <position position="207"/>
    </location>
    <ligand>
        <name>3',5'-cyclic AMP</name>
        <dbReference type="ChEBI" id="CHEBI:58165"/>
        <label>1</label>
    </ligand>
</feature>
<dbReference type="FunFam" id="2.60.120.10:FF:000017">
    <property type="entry name" value="cAMP-dependent protein kinase type II regulatory subunit"/>
    <property type="match status" value="1"/>
</dbReference>
<dbReference type="CDD" id="cd00038">
    <property type="entry name" value="CAP_ED"/>
    <property type="match status" value="2"/>
</dbReference>
<reference evidence="10 11" key="1">
    <citation type="journal article" date="2023" name="Sci. Data">
        <title>Genome assembly of the Korean intertidal mud-creeper Batillaria attramentaria.</title>
        <authorList>
            <person name="Patra A.K."/>
            <person name="Ho P.T."/>
            <person name="Jun S."/>
            <person name="Lee S.J."/>
            <person name="Kim Y."/>
            <person name="Won Y.J."/>
        </authorList>
    </citation>
    <scope>NUCLEOTIDE SEQUENCE [LARGE SCALE GENOMIC DNA]</scope>
    <source>
        <strain evidence="10">Wonlab-2016</strain>
    </source>
</reference>
<dbReference type="InterPro" id="IPR014710">
    <property type="entry name" value="RmlC-like_jellyroll"/>
</dbReference>
<dbReference type="Gene3D" id="1.20.890.10">
    <property type="entry name" value="cAMP-dependent protein kinase regulatory subunit, dimerization-anchoring domain"/>
    <property type="match status" value="1"/>
</dbReference>
<sequence>MSFEIPPGLTDLLQEFTVAVLRERPADLVTFAASYFCKLSDKKQPDRTDKRGGVRFIEEHGSEDEPMHTESEEEDFEPPPVSARSRRKSAEGYDPEADEDEASAEPTVVYPKTDEQRARLNDAVKHILLFRSLDEELMQEVLDAMFERQVKPGDHVIDQGDDGDNFYVIDQGKFDIYVEVDGKPKLVGNYENKGFFGELALMYNMPRAATIVATSDGVLWALDRNTFRRIVLKTAFLKRRAYEGLLESVPMLKTLDLYERMNVADALQSKTFEDGQQIIRQGDSADCMYFVEDGEVRITMVDKPEEEEDDNPIIDSVGENDPSSGKQVEVTTVKKGGYFGALDVQAFERLMGPCMDIMKRNINEYEDQLATIFGQKVNMDDLR</sequence>
<gene>
    <name evidence="10" type="ORF">BaRGS_00014871</name>
</gene>
<evidence type="ECO:0000256" key="1">
    <source>
        <dbReference type="ARBA" id="ARBA00005753"/>
    </source>
</evidence>
<evidence type="ECO:0000256" key="8">
    <source>
        <dbReference type="SAM" id="MobiDB-lite"/>
    </source>
</evidence>
<keyword evidence="3 7" id="KW-0116">cAMP-binding</keyword>
<evidence type="ECO:0000256" key="6">
    <source>
        <dbReference type="ARBA" id="ARBA00023149"/>
    </source>
</evidence>
<dbReference type="InterPro" id="IPR003117">
    <property type="entry name" value="cAMP_dep_PK_reg_su_I/II_a/b"/>
</dbReference>
<keyword evidence="4" id="KW-0677">Repeat</keyword>
<feature type="compositionally biased region" description="Acidic residues" evidence="8">
    <location>
        <begin position="93"/>
        <end position="103"/>
    </location>
</feature>
<evidence type="ECO:0000256" key="2">
    <source>
        <dbReference type="ARBA" id="ARBA00022553"/>
    </source>
</evidence>